<dbReference type="EMBL" id="BGPR01014641">
    <property type="protein sequence ID" value="GBN66063.1"/>
    <property type="molecule type" value="Genomic_DNA"/>
</dbReference>
<dbReference type="AlphaFoldDB" id="A0A4Y2QRX3"/>
<dbReference type="Proteomes" id="UP000499080">
    <property type="component" value="Unassembled WGS sequence"/>
</dbReference>
<reference evidence="1 2" key="1">
    <citation type="journal article" date="2019" name="Sci. Rep.">
        <title>Orb-weaving spider Araneus ventricosus genome elucidates the spidroin gene catalogue.</title>
        <authorList>
            <person name="Kono N."/>
            <person name="Nakamura H."/>
            <person name="Ohtoshi R."/>
            <person name="Moran D.A.P."/>
            <person name="Shinohara A."/>
            <person name="Yoshida Y."/>
            <person name="Fujiwara M."/>
            <person name="Mori M."/>
            <person name="Tomita M."/>
            <person name="Arakawa K."/>
        </authorList>
    </citation>
    <scope>NUCLEOTIDE SEQUENCE [LARGE SCALE GENOMIC DNA]</scope>
</reference>
<organism evidence="1 2">
    <name type="scientific">Araneus ventricosus</name>
    <name type="common">Orbweaver spider</name>
    <name type="synonym">Epeira ventricosa</name>
    <dbReference type="NCBI Taxonomy" id="182803"/>
    <lineage>
        <taxon>Eukaryota</taxon>
        <taxon>Metazoa</taxon>
        <taxon>Ecdysozoa</taxon>
        <taxon>Arthropoda</taxon>
        <taxon>Chelicerata</taxon>
        <taxon>Arachnida</taxon>
        <taxon>Araneae</taxon>
        <taxon>Araneomorphae</taxon>
        <taxon>Entelegynae</taxon>
        <taxon>Araneoidea</taxon>
        <taxon>Araneidae</taxon>
        <taxon>Araneus</taxon>
    </lineage>
</organism>
<sequence length="91" mass="10134">MLVLFELVSRATVASLVVKGELRGWSIPGLKHNSMEDPPYMWALVHFKSMLWVKCPPTGILEKVVVSWISFPLSDSGSKLGDPSQNTFTML</sequence>
<accession>A0A4Y2QRX3</accession>
<evidence type="ECO:0000313" key="1">
    <source>
        <dbReference type="EMBL" id="GBN66063.1"/>
    </source>
</evidence>
<gene>
    <name evidence="1" type="ORF">AVEN_156482_1</name>
</gene>
<name>A0A4Y2QRX3_ARAVE</name>
<comment type="caution">
    <text evidence="1">The sequence shown here is derived from an EMBL/GenBank/DDBJ whole genome shotgun (WGS) entry which is preliminary data.</text>
</comment>
<proteinExistence type="predicted"/>
<evidence type="ECO:0000313" key="2">
    <source>
        <dbReference type="Proteomes" id="UP000499080"/>
    </source>
</evidence>
<protein>
    <submittedName>
        <fullName evidence="1">Uncharacterized protein</fullName>
    </submittedName>
</protein>
<keyword evidence="2" id="KW-1185">Reference proteome</keyword>